<dbReference type="HOGENOM" id="CLU_1968364_0_0_9"/>
<organism evidence="1 2">
    <name type="scientific">Acetivibrio clariflavus (strain DSM 19732 / NBRC 101661 / EBR45)</name>
    <name type="common">Clostridium clariflavum</name>
    <dbReference type="NCBI Taxonomy" id="720554"/>
    <lineage>
        <taxon>Bacteria</taxon>
        <taxon>Bacillati</taxon>
        <taxon>Bacillota</taxon>
        <taxon>Clostridia</taxon>
        <taxon>Eubacteriales</taxon>
        <taxon>Oscillospiraceae</taxon>
        <taxon>Acetivibrio</taxon>
    </lineage>
</organism>
<proteinExistence type="predicted"/>
<gene>
    <name evidence="1" type="ordered locus">Clocl_2802</name>
</gene>
<dbReference type="OrthoDB" id="2086565at2"/>
<dbReference type="Proteomes" id="UP000005435">
    <property type="component" value="Chromosome"/>
</dbReference>
<dbReference type="EMBL" id="CP003065">
    <property type="protein sequence ID" value="AEV69353.1"/>
    <property type="molecule type" value="Genomic_DNA"/>
</dbReference>
<dbReference type="AlphaFoldDB" id="G8M344"/>
<evidence type="ECO:0000313" key="1">
    <source>
        <dbReference type="EMBL" id="AEV69353.1"/>
    </source>
</evidence>
<sequence>MLANDLNEILEKFDFTDSIVTHVEWSDNKKDLIVSIDYYWDIQEGKDKTRVLKLIFKNCIKVNFQIPKELALNNDEMNTDSYFTIVLLKEKESSSLANDDEKHVEIFTTDYSIPWLSVVCRQVLLTE</sequence>
<name>G8M344_ACECE</name>
<dbReference type="RefSeq" id="WP_014255903.1">
    <property type="nucleotide sequence ID" value="NC_016627.1"/>
</dbReference>
<reference evidence="1 2" key="2">
    <citation type="journal article" date="2012" name="Stand. Genomic Sci.">
        <title>Complete Genome Sequence of Clostridium clariflavum DSM 19732.</title>
        <authorList>
            <person name="Izquierdo J.A."/>
            <person name="Goodwin L."/>
            <person name="Davenport K.W."/>
            <person name="Teshima H."/>
            <person name="Bruce D."/>
            <person name="Detter C."/>
            <person name="Tapia R."/>
            <person name="Han S."/>
            <person name="Land M."/>
            <person name="Hauser L."/>
            <person name="Jeffries C.D."/>
            <person name="Han J."/>
            <person name="Pitluck S."/>
            <person name="Nolan M."/>
            <person name="Chen A."/>
            <person name="Huntemann M."/>
            <person name="Mavromatis K."/>
            <person name="Mikhailova N."/>
            <person name="Liolios K."/>
            <person name="Woyke T."/>
            <person name="Lynd L.R."/>
        </authorList>
    </citation>
    <scope>NUCLEOTIDE SEQUENCE [LARGE SCALE GENOMIC DNA]</scope>
    <source>
        <strain evidence="2">DSM 19732 / NBRC 101661 / EBR45</strain>
    </source>
</reference>
<accession>G8M344</accession>
<reference evidence="2" key="1">
    <citation type="submission" date="2011-12" db="EMBL/GenBank/DDBJ databases">
        <title>Complete sequence of Clostridium clariflavum DSM 19732.</title>
        <authorList>
            <consortium name="US DOE Joint Genome Institute"/>
            <person name="Lucas S."/>
            <person name="Han J."/>
            <person name="Lapidus A."/>
            <person name="Cheng J.-F."/>
            <person name="Goodwin L."/>
            <person name="Pitluck S."/>
            <person name="Peters L."/>
            <person name="Teshima H."/>
            <person name="Detter J.C."/>
            <person name="Han C."/>
            <person name="Tapia R."/>
            <person name="Land M."/>
            <person name="Hauser L."/>
            <person name="Kyrpides N."/>
            <person name="Ivanova N."/>
            <person name="Pagani I."/>
            <person name="Kitzmiller T."/>
            <person name="Lynd L."/>
            <person name="Izquierdo J."/>
            <person name="Woyke T."/>
        </authorList>
    </citation>
    <scope>NUCLEOTIDE SEQUENCE [LARGE SCALE GENOMIC DNA]</scope>
    <source>
        <strain evidence="2">DSM 19732 / NBRC 101661 / EBR45</strain>
    </source>
</reference>
<keyword evidence="2" id="KW-1185">Reference proteome</keyword>
<dbReference type="eggNOG" id="ENOG5033YZ9">
    <property type="taxonomic scope" value="Bacteria"/>
</dbReference>
<evidence type="ECO:0000313" key="2">
    <source>
        <dbReference type="Proteomes" id="UP000005435"/>
    </source>
</evidence>
<dbReference type="KEGG" id="ccl:Clocl_2802"/>
<protein>
    <submittedName>
        <fullName evidence="1">Uncharacterized protein</fullName>
    </submittedName>
</protein>